<comment type="caution">
    <text evidence="2">The sequence shown here is derived from an EMBL/GenBank/DDBJ whole genome shotgun (WGS) entry which is preliminary data.</text>
</comment>
<dbReference type="AlphaFoldDB" id="A0A497XJK4"/>
<proteinExistence type="predicted"/>
<feature type="transmembrane region" description="Helical" evidence="1">
    <location>
        <begin position="20"/>
        <end position="38"/>
    </location>
</feature>
<keyword evidence="1" id="KW-1133">Transmembrane helix</keyword>
<evidence type="ECO:0000313" key="3">
    <source>
        <dbReference type="Proteomes" id="UP000268908"/>
    </source>
</evidence>
<gene>
    <name evidence="2" type="ORF">DFR35_0608</name>
</gene>
<protein>
    <submittedName>
        <fullName evidence="2">Uncharacterized protein</fullName>
    </submittedName>
</protein>
<dbReference type="Proteomes" id="UP000268908">
    <property type="component" value="Unassembled WGS sequence"/>
</dbReference>
<dbReference type="EMBL" id="RCCI01000004">
    <property type="protein sequence ID" value="RLJ68054.1"/>
    <property type="molecule type" value="Genomic_DNA"/>
</dbReference>
<keyword evidence="1" id="KW-0812">Transmembrane</keyword>
<keyword evidence="3" id="KW-1185">Reference proteome</keyword>
<evidence type="ECO:0000256" key="1">
    <source>
        <dbReference type="SAM" id="Phobius"/>
    </source>
</evidence>
<accession>A0A497XJK4</accession>
<dbReference type="RefSeq" id="WP_165904744.1">
    <property type="nucleotide sequence ID" value="NZ_BHVV01000001.1"/>
</dbReference>
<keyword evidence="1" id="KW-0472">Membrane</keyword>
<evidence type="ECO:0000313" key="2">
    <source>
        <dbReference type="EMBL" id="RLJ68054.1"/>
    </source>
</evidence>
<name>A0A497XJK4_9PROT</name>
<reference evidence="2 3" key="1">
    <citation type="submission" date="2018-10" db="EMBL/GenBank/DDBJ databases">
        <title>Genomic Encyclopedia of Type Strains, Phase IV (KMG-IV): sequencing the most valuable type-strain genomes for metagenomic binning, comparative biology and taxonomic classification.</title>
        <authorList>
            <person name="Goeker M."/>
        </authorList>
    </citation>
    <scope>NUCLEOTIDE SEQUENCE [LARGE SCALE GENOMIC DNA]</scope>
    <source>
        <strain evidence="2 3">DSM 26916</strain>
    </source>
</reference>
<sequence length="46" mass="4680">MNSAKHAIAARPFHAAAGRARFVAGVGVAVTGAALWLADLSRHLVA</sequence>
<organism evidence="2 3">
    <name type="scientific">Sulfurisoma sediminicola</name>
    <dbReference type="NCBI Taxonomy" id="1381557"/>
    <lineage>
        <taxon>Bacteria</taxon>
        <taxon>Pseudomonadati</taxon>
        <taxon>Pseudomonadota</taxon>
        <taxon>Betaproteobacteria</taxon>
        <taxon>Nitrosomonadales</taxon>
        <taxon>Sterolibacteriaceae</taxon>
        <taxon>Sulfurisoma</taxon>
    </lineage>
</organism>